<keyword evidence="2" id="KW-0560">Oxidoreductase</keyword>
<gene>
    <name evidence="3" type="ORF">EDD26_0694</name>
</gene>
<dbReference type="EMBL" id="RKHJ01000001">
    <property type="protein sequence ID" value="ROR65328.1"/>
    <property type="molecule type" value="Genomic_DNA"/>
</dbReference>
<dbReference type="PRINTS" id="PR00081">
    <property type="entry name" value="GDHRDH"/>
</dbReference>
<dbReference type="RefSeq" id="WP_123696424.1">
    <property type="nucleotide sequence ID" value="NZ_RKHJ01000001.1"/>
</dbReference>
<comment type="caution">
    <text evidence="3">The sequence shown here is derived from an EMBL/GenBank/DDBJ whole genome shotgun (WGS) entry which is preliminary data.</text>
</comment>
<dbReference type="GO" id="GO:0016491">
    <property type="term" value="F:oxidoreductase activity"/>
    <property type="evidence" value="ECO:0007669"/>
    <property type="project" value="UniProtKB-KW"/>
</dbReference>
<dbReference type="PROSITE" id="PS00061">
    <property type="entry name" value="ADH_SHORT"/>
    <property type="match status" value="1"/>
</dbReference>
<dbReference type="Gene3D" id="3.40.50.720">
    <property type="entry name" value="NAD(P)-binding Rossmann-like Domain"/>
    <property type="match status" value="1"/>
</dbReference>
<dbReference type="InterPro" id="IPR020904">
    <property type="entry name" value="Sc_DH/Rdtase_CS"/>
</dbReference>
<dbReference type="Proteomes" id="UP000275456">
    <property type="component" value="Unassembled WGS sequence"/>
</dbReference>
<dbReference type="FunFam" id="3.40.50.720:FF:000084">
    <property type="entry name" value="Short-chain dehydrogenase reductase"/>
    <property type="match status" value="1"/>
</dbReference>
<organism evidence="3 4">
    <name type="scientific">Agrococcus jenensis</name>
    <dbReference type="NCBI Taxonomy" id="46353"/>
    <lineage>
        <taxon>Bacteria</taxon>
        <taxon>Bacillati</taxon>
        <taxon>Actinomycetota</taxon>
        <taxon>Actinomycetes</taxon>
        <taxon>Micrococcales</taxon>
        <taxon>Microbacteriaceae</taxon>
        <taxon>Agrococcus</taxon>
    </lineage>
</organism>
<dbReference type="SUPFAM" id="SSF51735">
    <property type="entry name" value="NAD(P)-binding Rossmann-fold domains"/>
    <property type="match status" value="1"/>
</dbReference>
<dbReference type="OrthoDB" id="286404at2"/>
<dbReference type="InterPro" id="IPR036291">
    <property type="entry name" value="NAD(P)-bd_dom_sf"/>
</dbReference>
<dbReference type="PANTHER" id="PTHR43639">
    <property type="entry name" value="OXIDOREDUCTASE, SHORT-CHAIN DEHYDROGENASE/REDUCTASE FAMILY (AFU_ORTHOLOGUE AFUA_5G02870)"/>
    <property type="match status" value="1"/>
</dbReference>
<dbReference type="InterPro" id="IPR002347">
    <property type="entry name" value="SDR_fam"/>
</dbReference>
<dbReference type="PANTHER" id="PTHR43639:SF1">
    <property type="entry name" value="SHORT-CHAIN DEHYDROGENASE_REDUCTASE FAMILY PROTEIN"/>
    <property type="match status" value="1"/>
</dbReference>
<accession>A0A3N2AQY5</accession>
<reference evidence="3 4" key="1">
    <citation type="submission" date="2018-11" db="EMBL/GenBank/DDBJ databases">
        <title>Sequencing the genomes of 1000 actinobacteria strains.</title>
        <authorList>
            <person name="Klenk H.-P."/>
        </authorList>
    </citation>
    <scope>NUCLEOTIDE SEQUENCE [LARGE SCALE GENOMIC DNA]</scope>
    <source>
        <strain evidence="3 4">DSM 9580</strain>
    </source>
</reference>
<evidence type="ECO:0000256" key="1">
    <source>
        <dbReference type="ARBA" id="ARBA00006484"/>
    </source>
</evidence>
<dbReference type="AlphaFoldDB" id="A0A3N2AQY5"/>
<dbReference type="CDD" id="cd05233">
    <property type="entry name" value="SDR_c"/>
    <property type="match status" value="1"/>
</dbReference>
<dbReference type="Pfam" id="PF13561">
    <property type="entry name" value="adh_short_C2"/>
    <property type="match status" value="1"/>
</dbReference>
<dbReference type="NCBIfam" id="NF005559">
    <property type="entry name" value="PRK07231.1"/>
    <property type="match status" value="1"/>
</dbReference>
<evidence type="ECO:0000313" key="4">
    <source>
        <dbReference type="Proteomes" id="UP000275456"/>
    </source>
</evidence>
<evidence type="ECO:0000256" key="2">
    <source>
        <dbReference type="ARBA" id="ARBA00023002"/>
    </source>
</evidence>
<protein>
    <submittedName>
        <fullName evidence="3">Meso-butanediol dehydrogenase/(S,S)-butanediol dehydrogenase/diacetyl reductase</fullName>
    </submittedName>
</protein>
<proteinExistence type="inferred from homology"/>
<comment type="similarity">
    <text evidence="1">Belongs to the short-chain dehydrogenases/reductases (SDR) family.</text>
</comment>
<name>A0A3N2AQY5_9MICO</name>
<evidence type="ECO:0000313" key="3">
    <source>
        <dbReference type="EMBL" id="ROR65328.1"/>
    </source>
</evidence>
<keyword evidence="4" id="KW-1185">Reference proteome</keyword>
<dbReference type="PRINTS" id="PR00080">
    <property type="entry name" value="SDRFAMILY"/>
</dbReference>
<sequence>MLNPEAPEQSRVALVTGATSGIGVEIARRLVEDGLRVVISGRSRERAESVADDIGARFIAADLTAPGAADELVAATVAAEGRLDVLVNNAASDHTGWLLDTPADEVRTTFETNVFAAIACLQAAGRAMRDAGRGGSIINITSRLASIGVPTMSVYSASKGAMLALTTAAAVELAPHDIRVNAVAPGMTRTPLYESWVAEQDDPAATEQRVAAAIPLQRIATPQDVAATVAFLASPGAAYITGTSIPVDGGYLAQ</sequence>